<name>A0AAV4GW95_9GAST</name>
<dbReference type="AlphaFoldDB" id="A0AAV4GW95"/>
<organism evidence="9 10">
    <name type="scientific">Elysia marginata</name>
    <dbReference type="NCBI Taxonomy" id="1093978"/>
    <lineage>
        <taxon>Eukaryota</taxon>
        <taxon>Metazoa</taxon>
        <taxon>Spiralia</taxon>
        <taxon>Lophotrochozoa</taxon>
        <taxon>Mollusca</taxon>
        <taxon>Gastropoda</taxon>
        <taxon>Heterobranchia</taxon>
        <taxon>Euthyneura</taxon>
        <taxon>Panpulmonata</taxon>
        <taxon>Sacoglossa</taxon>
        <taxon>Placobranchoidea</taxon>
        <taxon>Plakobranchidae</taxon>
        <taxon>Elysia</taxon>
    </lineage>
</organism>
<accession>A0AAV4GW95</accession>
<evidence type="ECO:0000256" key="6">
    <source>
        <dbReference type="ARBA" id="ARBA00022840"/>
    </source>
</evidence>
<evidence type="ECO:0000256" key="4">
    <source>
        <dbReference type="ARBA" id="ARBA00022741"/>
    </source>
</evidence>
<keyword evidence="4" id="KW-0547">Nucleotide-binding</keyword>
<evidence type="ECO:0000256" key="5">
    <source>
        <dbReference type="ARBA" id="ARBA00022777"/>
    </source>
</evidence>
<evidence type="ECO:0000259" key="7">
    <source>
        <dbReference type="Pfam" id="PF00288"/>
    </source>
</evidence>
<sequence length="280" mass="29867">MTIRKVSKKHLEITKIIGATLPLEIHKNVAGVAATEMLNKLGEIDFGFEISIEKRIRAGSGVGSSAASSAGAVFGINELLGRPFSKEELIVFAMEGERESSGSPHADNVAPAILGGFTLVRDNAPIDVIKLPTPKDLYATIIHPELEICTKASRSILKNNVPFTTSIRQGANLAAFVSALYTSDYKLMSRSLLDLIVEPERSALIPKFEQVKDMALLSGALGSGISGSGPSIYAISKGEKIAKEVGKKMGEVYSDVGFKFDLYISPICPNGVKVLATSDK</sequence>
<dbReference type="InterPro" id="IPR006204">
    <property type="entry name" value="GHMP_kinase_N_dom"/>
</dbReference>
<evidence type="ECO:0000256" key="1">
    <source>
        <dbReference type="ARBA" id="ARBA00022605"/>
    </source>
</evidence>
<keyword evidence="6" id="KW-0067">ATP-binding</keyword>
<dbReference type="InterPro" id="IPR014721">
    <property type="entry name" value="Ribsml_uS5_D2-typ_fold_subgr"/>
</dbReference>
<dbReference type="GO" id="GO:0009088">
    <property type="term" value="P:threonine biosynthetic process"/>
    <property type="evidence" value="ECO:0007669"/>
    <property type="project" value="UniProtKB-KW"/>
</dbReference>
<keyword evidence="10" id="KW-1185">Reference proteome</keyword>
<evidence type="ECO:0000313" key="9">
    <source>
        <dbReference type="EMBL" id="GFR89794.1"/>
    </source>
</evidence>
<protein>
    <submittedName>
        <fullName evidence="9">Homoserine kinase</fullName>
    </submittedName>
</protein>
<keyword evidence="5 9" id="KW-0418">Kinase</keyword>
<dbReference type="SUPFAM" id="SSF55060">
    <property type="entry name" value="GHMP Kinase, C-terminal domain"/>
    <property type="match status" value="1"/>
</dbReference>
<keyword evidence="2" id="KW-0808">Transferase</keyword>
<evidence type="ECO:0000256" key="3">
    <source>
        <dbReference type="ARBA" id="ARBA00022697"/>
    </source>
</evidence>
<reference evidence="9 10" key="1">
    <citation type="journal article" date="2021" name="Elife">
        <title>Chloroplast acquisition without the gene transfer in kleptoplastic sea slugs, Plakobranchus ocellatus.</title>
        <authorList>
            <person name="Maeda T."/>
            <person name="Takahashi S."/>
            <person name="Yoshida T."/>
            <person name="Shimamura S."/>
            <person name="Takaki Y."/>
            <person name="Nagai Y."/>
            <person name="Toyoda A."/>
            <person name="Suzuki Y."/>
            <person name="Arimoto A."/>
            <person name="Ishii H."/>
            <person name="Satoh N."/>
            <person name="Nishiyama T."/>
            <person name="Hasebe M."/>
            <person name="Maruyama T."/>
            <person name="Minagawa J."/>
            <person name="Obokata J."/>
            <person name="Shigenobu S."/>
        </authorList>
    </citation>
    <scope>NUCLEOTIDE SEQUENCE [LARGE SCALE GENOMIC DNA]</scope>
</reference>
<proteinExistence type="predicted"/>
<dbReference type="InterPro" id="IPR013750">
    <property type="entry name" value="GHMP_kinase_C_dom"/>
</dbReference>
<keyword evidence="1" id="KW-0028">Amino-acid biosynthesis</keyword>
<dbReference type="NCBIfam" id="TIGR00191">
    <property type="entry name" value="thrB"/>
    <property type="match status" value="1"/>
</dbReference>
<dbReference type="GO" id="GO:0004413">
    <property type="term" value="F:homoserine kinase activity"/>
    <property type="evidence" value="ECO:0007669"/>
    <property type="project" value="InterPro"/>
</dbReference>
<dbReference type="InterPro" id="IPR036554">
    <property type="entry name" value="GHMP_kinase_C_sf"/>
</dbReference>
<evidence type="ECO:0000256" key="2">
    <source>
        <dbReference type="ARBA" id="ARBA00022679"/>
    </source>
</evidence>
<dbReference type="PRINTS" id="PR00958">
    <property type="entry name" value="HOMSERKINASE"/>
</dbReference>
<dbReference type="GO" id="GO:0005524">
    <property type="term" value="F:ATP binding"/>
    <property type="evidence" value="ECO:0007669"/>
    <property type="project" value="UniProtKB-KW"/>
</dbReference>
<dbReference type="PANTHER" id="PTHR20861:SF1">
    <property type="entry name" value="HOMOSERINE KINASE"/>
    <property type="match status" value="1"/>
</dbReference>
<dbReference type="Proteomes" id="UP000762676">
    <property type="component" value="Unassembled WGS sequence"/>
</dbReference>
<dbReference type="PIRSF" id="PIRSF000676">
    <property type="entry name" value="Homoser_kin"/>
    <property type="match status" value="1"/>
</dbReference>
<feature type="domain" description="GHMP kinase C-terminal" evidence="8">
    <location>
        <begin position="177"/>
        <end position="254"/>
    </location>
</feature>
<feature type="domain" description="GHMP kinase N-terminal" evidence="7">
    <location>
        <begin position="32"/>
        <end position="116"/>
    </location>
</feature>
<dbReference type="NCBIfam" id="NF002288">
    <property type="entry name" value="PRK01212.1-4"/>
    <property type="match status" value="1"/>
</dbReference>
<dbReference type="InterPro" id="IPR020568">
    <property type="entry name" value="Ribosomal_Su5_D2-typ_SF"/>
</dbReference>
<dbReference type="Pfam" id="PF08544">
    <property type="entry name" value="GHMP_kinases_C"/>
    <property type="match status" value="1"/>
</dbReference>
<gene>
    <name evidence="9" type="ORF">ElyMa_002551500</name>
</gene>
<dbReference type="Gene3D" id="3.30.230.10">
    <property type="match status" value="1"/>
</dbReference>
<dbReference type="EMBL" id="BMAT01005250">
    <property type="protein sequence ID" value="GFR89794.1"/>
    <property type="molecule type" value="Genomic_DNA"/>
</dbReference>
<dbReference type="InterPro" id="IPR000870">
    <property type="entry name" value="Homoserine_kinase"/>
</dbReference>
<dbReference type="SUPFAM" id="SSF54211">
    <property type="entry name" value="Ribosomal protein S5 domain 2-like"/>
    <property type="match status" value="1"/>
</dbReference>
<comment type="caution">
    <text evidence="9">The sequence shown here is derived from an EMBL/GenBank/DDBJ whole genome shotgun (WGS) entry which is preliminary data.</text>
</comment>
<evidence type="ECO:0000259" key="8">
    <source>
        <dbReference type="Pfam" id="PF08544"/>
    </source>
</evidence>
<dbReference type="Pfam" id="PF00288">
    <property type="entry name" value="GHMP_kinases_N"/>
    <property type="match status" value="1"/>
</dbReference>
<keyword evidence="3" id="KW-0791">Threonine biosynthesis</keyword>
<dbReference type="Gene3D" id="3.30.70.890">
    <property type="entry name" value="GHMP kinase, C-terminal domain"/>
    <property type="match status" value="1"/>
</dbReference>
<dbReference type="PANTHER" id="PTHR20861">
    <property type="entry name" value="HOMOSERINE/4-DIPHOSPHOCYTIDYL-2-C-METHYL-D-ERYTHRITOL KINASE"/>
    <property type="match status" value="1"/>
</dbReference>
<evidence type="ECO:0000313" key="10">
    <source>
        <dbReference type="Proteomes" id="UP000762676"/>
    </source>
</evidence>